<sequence>MGALALTLSGCGGPTTEELGSAVGKSMDAALPAAFKKFKFEERSLSLTPTPTLVFEGKRSTIIAVSKPRVYGYLNPEVVMYGLAVTENGRFFQFSYISALHSAKEVPFPFFAEIPCTEESCRAIRDAQHISVLQAQNWYFNSESFMPERYKALFKEDAPPQRIAG</sequence>
<evidence type="ECO:0000313" key="1">
    <source>
        <dbReference type="EMBL" id="KWA84199.1"/>
    </source>
</evidence>
<accession>A0A106QC05</accession>
<organism evidence="1 2">
    <name type="scientific">Burkholderia ubonensis</name>
    <dbReference type="NCBI Taxonomy" id="101571"/>
    <lineage>
        <taxon>Bacteria</taxon>
        <taxon>Pseudomonadati</taxon>
        <taxon>Pseudomonadota</taxon>
        <taxon>Betaproteobacteria</taxon>
        <taxon>Burkholderiales</taxon>
        <taxon>Burkholderiaceae</taxon>
        <taxon>Burkholderia</taxon>
        <taxon>Burkholderia cepacia complex</taxon>
    </lineage>
</organism>
<evidence type="ECO:0000313" key="2">
    <source>
        <dbReference type="Proteomes" id="UP000060630"/>
    </source>
</evidence>
<name>A0A106QC05_9BURK</name>
<dbReference type="AlphaFoldDB" id="A0A106QC05"/>
<dbReference type="EMBL" id="LPHD01000049">
    <property type="protein sequence ID" value="KWA84199.1"/>
    <property type="molecule type" value="Genomic_DNA"/>
</dbReference>
<protein>
    <submittedName>
        <fullName evidence="1">Uncharacterized protein</fullName>
    </submittedName>
</protein>
<reference evidence="1 2" key="1">
    <citation type="submission" date="2015-11" db="EMBL/GenBank/DDBJ databases">
        <title>Expanding the genomic diversity of Burkholderia species for the development of highly accurate diagnostics.</title>
        <authorList>
            <person name="Sahl J."/>
            <person name="Keim P."/>
            <person name="Wagner D."/>
        </authorList>
    </citation>
    <scope>NUCLEOTIDE SEQUENCE [LARGE SCALE GENOMIC DNA]</scope>
    <source>
        <strain evidence="1 2">MSMB2087WGS</strain>
    </source>
</reference>
<proteinExistence type="predicted"/>
<gene>
    <name evidence="1" type="ORF">WL29_22830</name>
</gene>
<dbReference type="Proteomes" id="UP000060630">
    <property type="component" value="Unassembled WGS sequence"/>
</dbReference>
<comment type="caution">
    <text evidence="1">The sequence shown here is derived from an EMBL/GenBank/DDBJ whole genome shotgun (WGS) entry which is preliminary data.</text>
</comment>